<feature type="transmembrane region" description="Helical" evidence="1">
    <location>
        <begin position="107"/>
        <end position="124"/>
    </location>
</feature>
<feature type="transmembrane region" description="Helical" evidence="1">
    <location>
        <begin position="43"/>
        <end position="67"/>
    </location>
</feature>
<dbReference type="AlphaFoldDB" id="A0A8S1VWG2"/>
<sequence length="141" mass="16336">MVQLDEKKQLAISNLALLMIEIVLLTEYSYMNEHPHRNQNLTYVRFAISGQVFMMLAFMGLVATYFFQHKYIKFGIYGSLLLGFILVFIGMIVGAKQYKGGYDTIASTWWIEVGLTILGFLNFIRAFSNEPQLNEEYQRQV</sequence>
<evidence type="ECO:0000313" key="3">
    <source>
        <dbReference type="Proteomes" id="UP000683925"/>
    </source>
</evidence>
<dbReference type="Proteomes" id="UP000683925">
    <property type="component" value="Unassembled WGS sequence"/>
</dbReference>
<accession>A0A8S1VWG2</accession>
<organism evidence="2 3">
    <name type="scientific">Paramecium octaurelia</name>
    <dbReference type="NCBI Taxonomy" id="43137"/>
    <lineage>
        <taxon>Eukaryota</taxon>
        <taxon>Sar</taxon>
        <taxon>Alveolata</taxon>
        <taxon>Ciliophora</taxon>
        <taxon>Intramacronucleata</taxon>
        <taxon>Oligohymenophorea</taxon>
        <taxon>Peniculida</taxon>
        <taxon>Parameciidae</taxon>
        <taxon>Paramecium</taxon>
    </lineage>
</organism>
<name>A0A8S1VWG2_PAROT</name>
<feature type="transmembrane region" description="Helical" evidence="1">
    <location>
        <begin position="74"/>
        <end position="95"/>
    </location>
</feature>
<evidence type="ECO:0000256" key="1">
    <source>
        <dbReference type="SAM" id="Phobius"/>
    </source>
</evidence>
<keyword evidence="1" id="KW-0472">Membrane</keyword>
<feature type="transmembrane region" description="Helical" evidence="1">
    <location>
        <begin position="12"/>
        <end position="31"/>
    </location>
</feature>
<protein>
    <submittedName>
        <fullName evidence="2">Uncharacterized protein</fullName>
    </submittedName>
</protein>
<keyword evidence="1" id="KW-0812">Transmembrane</keyword>
<comment type="caution">
    <text evidence="2">The sequence shown here is derived from an EMBL/GenBank/DDBJ whole genome shotgun (WGS) entry which is preliminary data.</text>
</comment>
<keyword evidence="1" id="KW-1133">Transmembrane helix</keyword>
<keyword evidence="3" id="KW-1185">Reference proteome</keyword>
<proteinExistence type="predicted"/>
<evidence type="ECO:0000313" key="2">
    <source>
        <dbReference type="EMBL" id="CAD8180663.1"/>
    </source>
</evidence>
<dbReference type="OrthoDB" id="291380at2759"/>
<reference evidence="2" key="1">
    <citation type="submission" date="2021-01" db="EMBL/GenBank/DDBJ databases">
        <authorList>
            <consortium name="Genoscope - CEA"/>
            <person name="William W."/>
        </authorList>
    </citation>
    <scope>NUCLEOTIDE SEQUENCE</scope>
</reference>
<gene>
    <name evidence="2" type="ORF">POCTA_138.1.T0750145</name>
</gene>
<dbReference type="EMBL" id="CAJJDP010000074">
    <property type="protein sequence ID" value="CAD8180663.1"/>
    <property type="molecule type" value="Genomic_DNA"/>
</dbReference>
<dbReference type="OMA" id="MIVGAKY"/>